<dbReference type="GeneID" id="4702801"/>
<dbReference type="InterPro" id="IPR025784">
    <property type="entry name" value="EFM7"/>
</dbReference>
<dbReference type="EMBL" id="DS027056">
    <property type="protein sequence ID" value="EAW09909.1"/>
    <property type="molecule type" value="Genomic_DNA"/>
</dbReference>
<dbReference type="PANTHER" id="PTHR14614">
    <property type="entry name" value="HEPATOCELLULAR CARCINOMA-ASSOCIATED ANTIGEN"/>
    <property type="match status" value="1"/>
</dbReference>
<evidence type="ECO:0000256" key="3">
    <source>
        <dbReference type="ARBA" id="ARBA00022679"/>
    </source>
</evidence>
<keyword evidence="7" id="KW-1185">Reference proteome</keyword>
<keyword evidence="1 5" id="KW-0963">Cytoplasm</keyword>
<protein>
    <recommendedName>
        <fullName evidence="5">Protein N-terminal and lysine N-methyltransferase EFM7</fullName>
        <ecNumber evidence="5">2.1.1.-</ecNumber>
    </recommendedName>
    <alternativeName>
        <fullName evidence="5">Elongation factor methyltransferase 7</fullName>
    </alternativeName>
</protein>
<sequence length="259" mass="29030">MSSEDDFLGFGDTFKDPEGFYPPEKEPTFAEHQMLSGETVRVRLVGSHALYGDLLWNAGRTSSTYLEEHASRLVEGKDVLEIGAAAGVPSIISAVKGARTVVMTDYPDPELVENMRHNASLAAPMIPSSSSLHVDGYKWGNPVEPLFEYLPEGGKGFDLLIMADVVYNYPEHPNLIKIMQQCLKKTSDAVALVVFTPYEPWFLPRTQTFFPRAENSGFEVTNVFEKVMDTVLFENDPGDELLRRTVFGYEIRWAPDQLK</sequence>
<reference evidence="6 7" key="1">
    <citation type="journal article" date="2008" name="PLoS Genet.">
        <title>Genomic islands in the pathogenic filamentous fungus Aspergillus fumigatus.</title>
        <authorList>
            <person name="Fedorova N.D."/>
            <person name="Khaldi N."/>
            <person name="Joardar V.S."/>
            <person name="Maiti R."/>
            <person name="Amedeo P."/>
            <person name="Anderson M.J."/>
            <person name="Crabtree J."/>
            <person name="Silva J.C."/>
            <person name="Badger J.H."/>
            <person name="Albarraq A."/>
            <person name="Angiuoli S."/>
            <person name="Bussey H."/>
            <person name="Bowyer P."/>
            <person name="Cotty P.J."/>
            <person name="Dyer P.S."/>
            <person name="Egan A."/>
            <person name="Galens K."/>
            <person name="Fraser-Liggett C.M."/>
            <person name="Haas B.J."/>
            <person name="Inman J.M."/>
            <person name="Kent R."/>
            <person name="Lemieux S."/>
            <person name="Malavazi I."/>
            <person name="Orvis J."/>
            <person name="Roemer T."/>
            <person name="Ronning C.M."/>
            <person name="Sundaram J.P."/>
            <person name="Sutton G."/>
            <person name="Turner G."/>
            <person name="Venter J.C."/>
            <person name="White O.R."/>
            <person name="Whitty B.R."/>
            <person name="Youngman P."/>
            <person name="Wolfe K.H."/>
            <person name="Goldman G.H."/>
            <person name="Wortman J.R."/>
            <person name="Jiang B."/>
            <person name="Denning D.W."/>
            <person name="Nierman W.C."/>
        </authorList>
    </citation>
    <scope>NUCLEOTIDE SEQUENCE [LARGE SCALE GENOMIC DNA]</scope>
    <source>
        <strain evidence="7">ATCC 1007 / CBS 513.65 / DSM 816 / NCTC 3887 / NRRL 1</strain>
    </source>
</reference>
<dbReference type="Gene3D" id="3.40.50.150">
    <property type="entry name" value="Vaccinia Virus protein VP39"/>
    <property type="match status" value="1"/>
</dbReference>
<dbReference type="InterPro" id="IPR019410">
    <property type="entry name" value="Methyltransf_16"/>
</dbReference>
<dbReference type="GO" id="GO:0016279">
    <property type="term" value="F:protein-lysine N-methyltransferase activity"/>
    <property type="evidence" value="ECO:0007669"/>
    <property type="project" value="UniProtKB-UniRule"/>
</dbReference>
<feature type="binding site" evidence="5">
    <location>
        <begin position="83"/>
        <end position="85"/>
    </location>
    <ligand>
        <name>S-adenosyl-L-methionine</name>
        <dbReference type="ChEBI" id="CHEBI:59789"/>
    </ligand>
</feature>
<dbReference type="RefSeq" id="XP_001271335.1">
    <property type="nucleotide sequence ID" value="XM_001271334.1"/>
</dbReference>
<evidence type="ECO:0000256" key="5">
    <source>
        <dbReference type="HAMAP-Rule" id="MF_03223"/>
    </source>
</evidence>
<dbReference type="GO" id="GO:0071885">
    <property type="term" value="F:N-terminal protein N-methyltransferase activity"/>
    <property type="evidence" value="ECO:0007669"/>
    <property type="project" value="UniProtKB-UniRule"/>
</dbReference>
<feature type="binding site" evidence="5">
    <location>
        <position position="139"/>
    </location>
    <ligand>
        <name>S-adenosyl-L-methionine</name>
        <dbReference type="ChEBI" id="CHEBI:59789"/>
    </ligand>
</feature>
<feature type="binding site" evidence="5">
    <location>
        <position position="163"/>
    </location>
    <ligand>
        <name>S-adenosyl-L-methionine</name>
        <dbReference type="ChEBI" id="CHEBI:59789"/>
    </ligand>
</feature>
<proteinExistence type="inferred from homology"/>
<evidence type="ECO:0000256" key="4">
    <source>
        <dbReference type="ARBA" id="ARBA00022691"/>
    </source>
</evidence>
<dbReference type="KEGG" id="act:ACLA_041270"/>
<dbReference type="Proteomes" id="UP000006701">
    <property type="component" value="Unassembled WGS sequence"/>
</dbReference>
<comment type="subcellular location">
    <subcellularLocation>
        <location evidence="5">Cytoplasm</location>
    </subcellularLocation>
</comment>
<gene>
    <name evidence="5" type="primary">EFM7</name>
    <name evidence="6" type="ORF">ACLA_041270</name>
</gene>
<accession>A1CL85</accession>
<feature type="binding site" evidence="5">
    <location>
        <position position="105"/>
    </location>
    <ligand>
        <name>S-adenosyl-L-methionine</name>
        <dbReference type="ChEBI" id="CHEBI:59789"/>
    </ligand>
</feature>
<dbReference type="GO" id="GO:0005737">
    <property type="term" value="C:cytoplasm"/>
    <property type="evidence" value="ECO:0007669"/>
    <property type="project" value="UniProtKB-SubCell"/>
</dbReference>
<dbReference type="OrthoDB" id="46564at2759"/>
<dbReference type="PROSITE" id="PS51560">
    <property type="entry name" value="SAM_MT_NNT1"/>
    <property type="match status" value="1"/>
</dbReference>
<feature type="binding site" evidence="5">
    <location>
        <position position="56"/>
    </location>
    <ligand>
        <name>S-adenosyl-L-methionine</name>
        <dbReference type="ChEBI" id="CHEBI:59789"/>
    </ligand>
</feature>
<comment type="function">
    <text evidence="5">S-adenosyl-L-methionine-dependent protein methyltransferase that trimethylates the N-terminal glycine 'Gly-2' of elongation factor 1-alpha, before also catalyzing the mono- and dimethylation of 'Lys-3'.</text>
</comment>
<dbReference type="AlphaFoldDB" id="A1CL85"/>
<dbReference type="HAMAP" id="MF_03223">
    <property type="entry name" value="Methyltr_EFM7"/>
    <property type="match status" value="1"/>
</dbReference>
<evidence type="ECO:0000313" key="6">
    <source>
        <dbReference type="EMBL" id="EAW09909.1"/>
    </source>
</evidence>
<dbReference type="HOGENOM" id="CLU_032409_0_0_1"/>
<evidence type="ECO:0000256" key="1">
    <source>
        <dbReference type="ARBA" id="ARBA00022490"/>
    </source>
</evidence>
<name>A1CL85_ASPCL</name>
<organism evidence="6 7">
    <name type="scientific">Aspergillus clavatus (strain ATCC 1007 / CBS 513.65 / DSM 816 / NCTC 3887 / NRRL 1 / QM 1276 / 107)</name>
    <dbReference type="NCBI Taxonomy" id="344612"/>
    <lineage>
        <taxon>Eukaryota</taxon>
        <taxon>Fungi</taxon>
        <taxon>Dikarya</taxon>
        <taxon>Ascomycota</taxon>
        <taxon>Pezizomycotina</taxon>
        <taxon>Eurotiomycetes</taxon>
        <taxon>Eurotiomycetidae</taxon>
        <taxon>Eurotiales</taxon>
        <taxon>Aspergillaceae</taxon>
        <taxon>Aspergillus</taxon>
        <taxon>Aspergillus subgen. Fumigati</taxon>
    </lineage>
</organism>
<dbReference type="SUPFAM" id="SSF53335">
    <property type="entry name" value="S-adenosyl-L-methionine-dependent methyltransferases"/>
    <property type="match status" value="1"/>
</dbReference>
<evidence type="ECO:0000256" key="2">
    <source>
        <dbReference type="ARBA" id="ARBA00022603"/>
    </source>
</evidence>
<keyword evidence="3 5" id="KW-0808">Transferase</keyword>
<dbReference type="GO" id="GO:0000183">
    <property type="term" value="P:rDNA heterochromatin formation"/>
    <property type="evidence" value="ECO:0007669"/>
    <property type="project" value="EnsemblFungi"/>
</dbReference>
<dbReference type="VEuPathDB" id="FungiDB:ACLA_041270"/>
<comment type="similarity">
    <text evidence="5">Belongs to the class I-like SAM-binding methyltransferase superfamily. EFM7 family.</text>
</comment>
<keyword evidence="2 5" id="KW-0489">Methyltransferase</keyword>
<dbReference type="Pfam" id="PF10294">
    <property type="entry name" value="Methyltransf_16"/>
    <property type="match status" value="1"/>
</dbReference>
<dbReference type="OMA" id="VGHNPLW"/>
<dbReference type="PANTHER" id="PTHR14614:SF10">
    <property type="entry name" value="PROTEIN N-TERMINAL AND LYSINE N-METHYLTRANSFERASE EFM7"/>
    <property type="match status" value="1"/>
</dbReference>
<keyword evidence="4 5" id="KW-0949">S-adenosyl-L-methionine</keyword>
<dbReference type="STRING" id="344612.A1CL85"/>
<dbReference type="GO" id="GO:0032259">
    <property type="term" value="P:methylation"/>
    <property type="evidence" value="ECO:0007669"/>
    <property type="project" value="UniProtKB-KW"/>
</dbReference>
<dbReference type="EC" id="2.1.1.-" evidence="5"/>
<evidence type="ECO:0000313" key="7">
    <source>
        <dbReference type="Proteomes" id="UP000006701"/>
    </source>
</evidence>
<dbReference type="InterPro" id="IPR029063">
    <property type="entry name" value="SAM-dependent_MTases_sf"/>
</dbReference>
<dbReference type="eggNOG" id="KOG2920">
    <property type="taxonomic scope" value="Eukaryota"/>
</dbReference>